<keyword evidence="9" id="KW-0520">NAD</keyword>
<dbReference type="InterPro" id="IPR006153">
    <property type="entry name" value="Cation/H_exchanger_TM"/>
</dbReference>
<organism evidence="15 16">
    <name type="scientific">Methanohalophilus portucalensis FDF-1</name>
    <dbReference type="NCBI Taxonomy" id="523843"/>
    <lineage>
        <taxon>Archaea</taxon>
        <taxon>Methanobacteriati</taxon>
        <taxon>Methanobacteriota</taxon>
        <taxon>Stenosarchaea group</taxon>
        <taxon>Methanomicrobia</taxon>
        <taxon>Methanosarcinales</taxon>
        <taxon>Methanosarcinaceae</taxon>
        <taxon>Methanohalophilus</taxon>
    </lineage>
</organism>
<evidence type="ECO:0000256" key="9">
    <source>
        <dbReference type="ARBA" id="ARBA00023027"/>
    </source>
</evidence>
<sequence>MLLSVPLELAALFGALISATGPTVITPMVKQVRPNHKISKVLELEGVLNDAGSVILAALIFEWIVSQLSGFEVLSFILFRIFIGVVFGISSGFLLSRFLSMESLITDQTTRIVTITMVLATFVIAEIFGNESGIMAVAIFGIYVGSSNVPNKSVIKEFKADIVIILLSFIFLILASMLRFEDIVNIGFKGFAIVILLMFFIRPLAVFISTLKSKLTLKDKLFISFIGPRGIVPASIATYFTIKLNNMGIIGGEFLVGLVFLAVIISVVTTGFLSKRVAKFLGVIPMEILVVGGGEVGKILAERFEKRGENVVVVDPSEENCQKLMKSDIRVVHGDAEDINVLKEAGIDHAKYVVATTDKDNTNLLICQIAKTKFNFDKDQIVARVNNIENLHAFWDLEIRAMSPAMTTALVLDNMVGRPHMFSMCEVGEGADIIEAHISNPKVVGKAISELKLPESSLLLMVRRGNESFIANGNVVLEYDDIVTVIGEGDSAQKVADLFER</sequence>
<evidence type="ECO:0000313" key="16">
    <source>
        <dbReference type="Proteomes" id="UP000185713"/>
    </source>
</evidence>
<dbReference type="InterPro" id="IPR003148">
    <property type="entry name" value="RCK_N"/>
</dbReference>
<evidence type="ECO:0000256" key="4">
    <source>
        <dbReference type="ARBA" id="ARBA00022449"/>
    </source>
</evidence>
<feature type="transmembrane region" description="Helical" evidence="12">
    <location>
        <begin position="162"/>
        <end position="180"/>
    </location>
</feature>
<evidence type="ECO:0000256" key="6">
    <source>
        <dbReference type="ARBA" id="ARBA00022692"/>
    </source>
</evidence>
<evidence type="ECO:0000256" key="3">
    <source>
        <dbReference type="ARBA" id="ARBA00022448"/>
    </source>
</evidence>
<dbReference type="InterPro" id="IPR036721">
    <property type="entry name" value="RCK_C_sf"/>
</dbReference>
<evidence type="ECO:0000256" key="11">
    <source>
        <dbReference type="ARBA" id="ARBA00023136"/>
    </source>
</evidence>
<reference evidence="15 16" key="1">
    <citation type="submission" date="2014-12" db="EMBL/GenBank/DDBJ databases">
        <title>The genome sequence of Methanohalophilus portucalensis strain FDF1.</title>
        <authorList>
            <person name="Lai M.-C."/>
            <person name="Lai S.-J."/>
        </authorList>
    </citation>
    <scope>NUCLEOTIDE SEQUENCE [LARGE SCALE GENOMIC DNA]</scope>
    <source>
        <strain evidence="15 16">FDF-1</strain>
    </source>
</reference>
<comment type="caution">
    <text evidence="15">The sequence shown here is derived from an EMBL/GenBank/DDBJ whole genome shotgun (WGS) entry which is preliminary data.</text>
</comment>
<dbReference type="InterPro" id="IPR006036">
    <property type="entry name" value="K_uptake_TrkA"/>
</dbReference>
<dbReference type="PRINTS" id="PR00335">
    <property type="entry name" value="KUPTAKETRKA"/>
</dbReference>
<feature type="transmembrane region" description="Helical" evidence="12">
    <location>
        <begin position="221"/>
        <end position="242"/>
    </location>
</feature>
<keyword evidence="7" id="KW-0630">Potassium</keyword>
<dbReference type="GO" id="GO:0015079">
    <property type="term" value="F:potassium ion transmembrane transporter activity"/>
    <property type="evidence" value="ECO:0007669"/>
    <property type="project" value="InterPro"/>
</dbReference>
<feature type="transmembrane region" description="Helical" evidence="12">
    <location>
        <begin position="46"/>
        <end position="65"/>
    </location>
</feature>
<feature type="transmembrane region" description="Helical" evidence="12">
    <location>
        <begin position="6"/>
        <end position="25"/>
    </location>
</feature>
<dbReference type="AlphaFoldDB" id="A0A1L9C3I2"/>
<dbReference type="Gene3D" id="3.40.50.720">
    <property type="entry name" value="NAD(P)-binding Rossmann-like Domain"/>
    <property type="match status" value="1"/>
</dbReference>
<keyword evidence="5" id="KW-0633">Potassium transport</keyword>
<evidence type="ECO:0000256" key="1">
    <source>
        <dbReference type="ARBA" id="ARBA00003660"/>
    </source>
</evidence>
<comment type="function">
    <text evidence="1">Part of a potassium transport system.</text>
</comment>
<dbReference type="GO" id="GO:0015297">
    <property type="term" value="F:antiporter activity"/>
    <property type="evidence" value="ECO:0007669"/>
    <property type="project" value="UniProtKB-KW"/>
</dbReference>
<proteinExistence type="predicted"/>
<dbReference type="Pfam" id="PF00999">
    <property type="entry name" value="Na_H_Exchanger"/>
    <property type="match status" value="1"/>
</dbReference>
<dbReference type="Gene3D" id="6.10.140.1330">
    <property type="match status" value="1"/>
</dbReference>
<dbReference type="InterPro" id="IPR006037">
    <property type="entry name" value="RCK_C"/>
</dbReference>
<gene>
    <name evidence="15" type="ORF">MPF_1468</name>
</gene>
<dbReference type="InterPro" id="IPR036291">
    <property type="entry name" value="NAD(P)-bd_dom_sf"/>
</dbReference>
<evidence type="ECO:0000256" key="5">
    <source>
        <dbReference type="ARBA" id="ARBA00022538"/>
    </source>
</evidence>
<evidence type="ECO:0000256" key="8">
    <source>
        <dbReference type="ARBA" id="ARBA00022989"/>
    </source>
</evidence>
<dbReference type="SUPFAM" id="SSF116726">
    <property type="entry name" value="TrkA C-terminal domain-like"/>
    <property type="match status" value="1"/>
</dbReference>
<evidence type="ECO:0000256" key="7">
    <source>
        <dbReference type="ARBA" id="ARBA00022958"/>
    </source>
</evidence>
<dbReference type="SUPFAM" id="SSF51735">
    <property type="entry name" value="NAD(P)-binding Rossmann-fold domains"/>
    <property type="match status" value="1"/>
</dbReference>
<evidence type="ECO:0000256" key="2">
    <source>
        <dbReference type="ARBA" id="ARBA00004651"/>
    </source>
</evidence>
<dbReference type="STRING" id="523843.SAMN06264941_1232"/>
<feature type="transmembrane region" description="Helical" evidence="12">
    <location>
        <begin position="186"/>
        <end position="209"/>
    </location>
</feature>
<evidence type="ECO:0000256" key="12">
    <source>
        <dbReference type="SAM" id="Phobius"/>
    </source>
</evidence>
<keyword evidence="6 12" id="KW-0812">Transmembrane</keyword>
<dbReference type="Pfam" id="PF02080">
    <property type="entry name" value="TrkA_C"/>
    <property type="match status" value="1"/>
</dbReference>
<dbReference type="PROSITE" id="PS51202">
    <property type="entry name" value="RCK_C"/>
    <property type="match status" value="1"/>
</dbReference>
<comment type="subcellular location">
    <subcellularLocation>
        <location evidence="2">Cell membrane</location>
        <topology evidence="2">Multi-pass membrane protein</topology>
    </subcellularLocation>
</comment>
<feature type="domain" description="RCK N-terminal" evidence="13">
    <location>
        <begin position="285"/>
        <end position="406"/>
    </location>
</feature>
<evidence type="ECO:0000256" key="10">
    <source>
        <dbReference type="ARBA" id="ARBA00023065"/>
    </source>
</evidence>
<dbReference type="GO" id="GO:0005886">
    <property type="term" value="C:plasma membrane"/>
    <property type="evidence" value="ECO:0007669"/>
    <property type="project" value="UniProtKB-SubCell"/>
</dbReference>
<dbReference type="PANTHER" id="PTHR32507">
    <property type="entry name" value="NA(+)/H(+) ANTIPORTER 1"/>
    <property type="match status" value="1"/>
</dbReference>
<protein>
    <submittedName>
        <fullName evidence="15">Sodium/proton antiporter</fullName>
    </submittedName>
</protein>
<dbReference type="Pfam" id="PF02254">
    <property type="entry name" value="TrkA_N"/>
    <property type="match status" value="1"/>
</dbReference>
<evidence type="ECO:0000313" key="15">
    <source>
        <dbReference type="EMBL" id="OJH48968.1"/>
    </source>
</evidence>
<keyword evidence="10" id="KW-0406">Ion transport</keyword>
<feature type="transmembrane region" description="Helical" evidence="12">
    <location>
        <begin position="254"/>
        <end position="273"/>
    </location>
</feature>
<dbReference type="PROSITE" id="PS51201">
    <property type="entry name" value="RCK_N"/>
    <property type="match status" value="1"/>
</dbReference>
<keyword evidence="3" id="KW-0813">Transport</keyword>
<dbReference type="PANTHER" id="PTHR32507:SF0">
    <property type="entry name" value="NA(+)_H(+) ANTIPORTER 2-RELATED"/>
    <property type="match status" value="1"/>
</dbReference>
<name>A0A1L9C3I2_9EURY</name>
<dbReference type="EMBL" id="JWTK01000004">
    <property type="protein sequence ID" value="OJH48968.1"/>
    <property type="molecule type" value="Genomic_DNA"/>
</dbReference>
<dbReference type="Proteomes" id="UP000185713">
    <property type="component" value="Unassembled WGS sequence"/>
</dbReference>
<dbReference type="GO" id="GO:1902600">
    <property type="term" value="P:proton transmembrane transport"/>
    <property type="evidence" value="ECO:0007669"/>
    <property type="project" value="InterPro"/>
</dbReference>
<evidence type="ECO:0000259" key="13">
    <source>
        <dbReference type="PROSITE" id="PS51201"/>
    </source>
</evidence>
<feature type="transmembrane region" description="Helical" evidence="12">
    <location>
        <begin position="77"/>
        <end position="99"/>
    </location>
</feature>
<dbReference type="Gene3D" id="3.30.70.1450">
    <property type="entry name" value="Regulator of K+ conductance, C-terminal domain"/>
    <property type="match status" value="1"/>
</dbReference>
<keyword evidence="4" id="KW-0050">Antiport</keyword>
<keyword evidence="11 12" id="KW-0472">Membrane</keyword>
<evidence type="ECO:0000259" key="14">
    <source>
        <dbReference type="PROSITE" id="PS51202"/>
    </source>
</evidence>
<keyword evidence="8 12" id="KW-1133">Transmembrane helix</keyword>
<feature type="domain" description="RCK C-terminal" evidence="14">
    <location>
        <begin position="419"/>
        <end position="501"/>
    </location>
</feature>
<accession>A0A1L9C3I2</accession>